<proteinExistence type="predicted"/>
<dbReference type="InterPro" id="IPR052165">
    <property type="entry name" value="Membrane_assoc_protease"/>
</dbReference>
<evidence type="ECO:0000256" key="5">
    <source>
        <dbReference type="SAM" id="MobiDB-lite"/>
    </source>
</evidence>
<dbReference type="OrthoDB" id="283587at2"/>
<feature type="transmembrane region" description="Helical" evidence="6">
    <location>
        <begin position="20"/>
        <end position="45"/>
    </location>
</feature>
<dbReference type="InterPro" id="IPR012340">
    <property type="entry name" value="NA-bd_OB-fold"/>
</dbReference>
<organism evidence="8 9">
    <name type="scientific">Rubripirellula amarantea</name>
    <dbReference type="NCBI Taxonomy" id="2527999"/>
    <lineage>
        <taxon>Bacteria</taxon>
        <taxon>Pseudomonadati</taxon>
        <taxon>Planctomycetota</taxon>
        <taxon>Planctomycetia</taxon>
        <taxon>Pirellulales</taxon>
        <taxon>Pirellulaceae</taxon>
        <taxon>Rubripirellula</taxon>
    </lineage>
</organism>
<dbReference type="InterPro" id="IPR002810">
    <property type="entry name" value="NfeD-like_C"/>
</dbReference>
<comment type="subcellular location">
    <subcellularLocation>
        <location evidence="1">Membrane</location>
        <topology evidence="1">Multi-pass membrane protein</topology>
    </subcellularLocation>
</comment>
<feature type="region of interest" description="Disordered" evidence="5">
    <location>
        <begin position="167"/>
        <end position="199"/>
    </location>
</feature>
<evidence type="ECO:0000256" key="1">
    <source>
        <dbReference type="ARBA" id="ARBA00004141"/>
    </source>
</evidence>
<reference evidence="8 9" key="1">
    <citation type="submission" date="2019-02" db="EMBL/GenBank/DDBJ databases">
        <title>Deep-cultivation of Planctomycetes and their phenomic and genomic characterization uncovers novel biology.</title>
        <authorList>
            <person name="Wiegand S."/>
            <person name="Jogler M."/>
            <person name="Boedeker C."/>
            <person name="Pinto D."/>
            <person name="Vollmers J."/>
            <person name="Rivas-Marin E."/>
            <person name="Kohn T."/>
            <person name="Peeters S.H."/>
            <person name="Heuer A."/>
            <person name="Rast P."/>
            <person name="Oberbeckmann S."/>
            <person name="Bunk B."/>
            <person name="Jeske O."/>
            <person name="Meyerdierks A."/>
            <person name="Storesund J.E."/>
            <person name="Kallscheuer N."/>
            <person name="Luecker S."/>
            <person name="Lage O.M."/>
            <person name="Pohl T."/>
            <person name="Merkel B.J."/>
            <person name="Hornburger P."/>
            <person name="Mueller R.-W."/>
            <person name="Bruemmer F."/>
            <person name="Labrenz M."/>
            <person name="Spormann A.M."/>
            <person name="Op Den Camp H."/>
            <person name="Overmann J."/>
            <person name="Amann R."/>
            <person name="Jetten M.S.M."/>
            <person name="Mascher T."/>
            <person name="Medema M.H."/>
            <person name="Devos D.P."/>
            <person name="Kaster A.-K."/>
            <person name="Ovreas L."/>
            <person name="Rohde M."/>
            <person name="Galperin M.Y."/>
            <person name="Jogler C."/>
        </authorList>
    </citation>
    <scope>NUCLEOTIDE SEQUENCE [LARGE SCALE GENOMIC DNA]</scope>
    <source>
        <strain evidence="8 9">Pla22</strain>
    </source>
</reference>
<evidence type="ECO:0000259" key="7">
    <source>
        <dbReference type="Pfam" id="PF01957"/>
    </source>
</evidence>
<sequence length="199" mass="20891">MTLIVILICAYHVMLVGEFFLPTGGTMGIAAVVCFASAIAFAFSYGLTTGVVVTALLFTSTPLVLSAMVKVWPHTPIGRRILNRRPGQLTDVKTPRHTRDGKDIAELVGQAGIAKTDLLPSGLVVVNGQKFDALTSGPPIDAGSTIVVTEVVAGRIHVRLGTESTAMPVGSKVNENEPSSNVALSPPALEQSLESLEDE</sequence>
<dbReference type="PANTHER" id="PTHR33507:SF4">
    <property type="entry name" value="NODULATION COMPETITIVENESS PROTEIN NFED"/>
    <property type="match status" value="1"/>
</dbReference>
<feature type="transmembrane region" description="Helical" evidence="6">
    <location>
        <begin position="51"/>
        <end position="72"/>
    </location>
</feature>
<evidence type="ECO:0000313" key="9">
    <source>
        <dbReference type="Proteomes" id="UP000316598"/>
    </source>
</evidence>
<keyword evidence="9" id="KW-1185">Reference proteome</keyword>
<dbReference type="AlphaFoldDB" id="A0A5C5WMV0"/>
<evidence type="ECO:0000313" key="8">
    <source>
        <dbReference type="EMBL" id="TWT51333.1"/>
    </source>
</evidence>
<protein>
    <recommendedName>
        <fullName evidence="7">NfeD-like C-terminal domain-containing protein</fullName>
    </recommendedName>
</protein>
<evidence type="ECO:0000256" key="6">
    <source>
        <dbReference type="SAM" id="Phobius"/>
    </source>
</evidence>
<feature type="domain" description="NfeD-like C-terminal" evidence="7">
    <location>
        <begin position="105"/>
        <end position="159"/>
    </location>
</feature>
<keyword evidence="3 6" id="KW-1133">Transmembrane helix</keyword>
<comment type="caution">
    <text evidence="8">The sequence shown here is derived from an EMBL/GenBank/DDBJ whole genome shotgun (WGS) entry which is preliminary data.</text>
</comment>
<keyword evidence="4 6" id="KW-0472">Membrane</keyword>
<dbReference type="RefSeq" id="WP_146516405.1">
    <property type="nucleotide sequence ID" value="NZ_SJPI01000002.1"/>
</dbReference>
<dbReference type="Pfam" id="PF01957">
    <property type="entry name" value="NfeD"/>
    <property type="match status" value="1"/>
</dbReference>
<name>A0A5C5WMV0_9BACT</name>
<dbReference type="EMBL" id="SJPI01000002">
    <property type="protein sequence ID" value="TWT51333.1"/>
    <property type="molecule type" value="Genomic_DNA"/>
</dbReference>
<keyword evidence="2 6" id="KW-0812">Transmembrane</keyword>
<gene>
    <name evidence="8" type="ORF">Pla22_41100</name>
</gene>
<dbReference type="Gene3D" id="2.40.50.140">
    <property type="entry name" value="Nucleic acid-binding proteins"/>
    <property type="match status" value="1"/>
</dbReference>
<dbReference type="GO" id="GO:0016020">
    <property type="term" value="C:membrane"/>
    <property type="evidence" value="ECO:0007669"/>
    <property type="project" value="UniProtKB-SubCell"/>
</dbReference>
<evidence type="ECO:0000256" key="2">
    <source>
        <dbReference type="ARBA" id="ARBA00022692"/>
    </source>
</evidence>
<dbReference type="PANTHER" id="PTHR33507">
    <property type="entry name" value="INNER MEMBRANE PROTEIN YBBJ"/>
    <property type="match status" value="1"/>
</dbReference>
<evidence type="ECO:0000256" key="3">
    <source>
        <dbReference type="ARBA" id="ARBA00022989"/>
    </source>
</evidence>
<dbReference type="Proteomes" id="UP000316598">
    <property type="component" value="Unassembled WGS sequence"/>
</dbReference>
<accession>A0A5C5WMV0</accession>
<evidence type="ECO:0000256" key="4">
    <source>
        <dbReference type="ARBA" id="ARBA00023136"/>
    </source>
</evidence>
<dbReference type="SUPFAM" id="SSF141322">
    <property type="entry name" value="NfeD domain-like"/>
    <property type="match status" value="1"/>
</dbReference>